<proteinExistence type="predicted"/>
<reference evidence="3 4" key="1">
    <citation type="submission" date="2016-10" db="EMBL/GenBank/DDBJ databases">
        <authorList>
            <person name="Varghese N."/>
            <person name="Submissions S."/>
        </authorList>
    </citation>
    <scope>NUCLEOTIDE SEQUENCE [LARGE SCALE GENOMIC DNA]</scope>
    <source>
        <strain evidence="3 4">DSM 11449</strain>
    </source>
</reference>
<dbReference type="Proteomes" id="UP000182771">
    <property type="component" value="Unassembled WGS sequence"/>
</dbReference>
<dbReference type="OrthoDB" id="1132266at2"/>
<dbReference type="InterPro" id="IPR045755">
    <property type="entry name" value="FtsL-like"/>
</dbReference>
<evidence type="ECO:0000313" key="4">
    <source>
        <dbReference type="Proteomes" id="UP000182771"/>
    </source>
</evidence>
<evidence type="ECO:0000313" key="3">
    <source>
        <dbReference type="EMBL" id="SDW49284.1"/>
    </source>
</evidence>
<feature type="transmembrane region" description="Helical" evidence="2">
    <location>
        <begin position="26"/>
        <end position="46"/>
    </location>
</feature>
<feature type="coiled-coil region" evidence="1">
    <location>
        <begin position="46"/>
        <end position="80"/>
    </location>
</feature>
<accession>A0A1H2U1L6</accession>
<keyword evidence="2" id="KW-1133">Transmembrane helix</keyword>
<sequence length="110" mass="12815">MKRLKERFVKVFKAEFLVGKDSQRNWITILLVLLLGIVMIYSGHLIDQKIYTIAKLETEVKELRSEFVSVRSRLQREKLESSVLSELQNTGLKQSQTPPNKIKVIVKEDE</sequence>
<evidence type="ECO:0008006" key="5">
    <source>
        <dbReference type="Google" id="ProtNLM"/>
    </source>
</evidence>
<gene>
    <name evidence="3" type="ORF">SAMN05444420_102371</name>
</gene>
<organism evidence="3 4">
    <name type="scientific">Capnocytophaga granulosa</name>
    <dbReference type="NCBI Taxonomy" id="45242"/>
    <lineage>
        <taxon>Bacteria</taxon>
        <taxon>Pseudomonadati</taxon>
        <taxon>Bacteroidota</taxon>
        <taxon>Flavobacteriia</taxon>
        <taxon>Flavobacteriales</taxon>
        <taxon>Flavobacteriaceae</taxon>
        <taxon>Capnocytophaga</taxon>
    </lineage>
</organism>
<keyword evidence="1" id="KW-0175">Coiled coil</keyword>
<dbReference type="Pfam" id="PF19579">
    <property type="entry name" value="FtsL_2"/>
    <property type="match status" value="1"/>
</dbReference>
<keyword evidence="4" id="KW-1185">Reference proteome</keyword>
<dbReference type="EMBL" id="FNND01000002">
    <property type="protein sequence ID" value="SDW49284.1"/>
    <property type="molecule type" value="Genomic_DNA"/>
</dbReference>
<keyword evidence="2" id="KW-0812">Transmembrane</keyword>
<protein>
    <recommendedName>
        <fullName evidence="5">Cell division protein FtsL</fullName>
    </recommendedName>
</protein>
<dbReference type="RefSeq" id="WP_016420062.1">
    <property type="nucleotide sequence ID" value="NZ_FNND01000002.1"/>
</dbReference>
<name>A0A1H2U1L6_9FLAO</name>
<dbReference type="GeneID" id="85016461"/>
<comment type="caution">
    <text evidence="3">The sequence shown here is derived from an EMBL/GenBank/DDBJ whole genome shotgun (WGS) entry which is preliminary data.</text>
</comment>
<keyword evidence="2" id="KW-0472">Membrane</keyword>
<dbReference type="AlphaFoldDB" id="A0A1H2U1L6"/>
<evidence type="ECO:0000256" key="1">
    <source>
        <dbReference type="SAM" id="Coils"/>
    </source>
</evidence>
<evidence type="ECO:0000256" key="2">
    <source>
        <dbReference type="SAM" id="Phobius"/>
    </source>
</evidence>